<dbReference type="InterPro" id="IPR051010">
    <property type="entry name" value="BCAA_transport"/>
</dbReference>
<dbReference type="PANTHER" id="PTHR30483:SF6">
    <property type="entry name" value="PERIPLASMIC BINDING PROTEIN OF ABC TRANSPORTER FOR NATURAL AMINO ACIDS"/>
    <property type="match status" value="1"/>
</dbReference>
<dbReference type="OrthoDB" id="200499at2157"/>
<organism evidence="3 4">
    <name type="scientific">Halostagnicola kamekurae</name>
    <dbReference type="NCBI Taxonomy" id="619731"/>
    <lineage>
        <taxon>Archaea</taxon>
        <taxon>Methanobacteriati</taxon>
        <taxon>Methanobacteriota</taxon>
        <taxon>Stenosarchaea group</taxon>
        <taxon>Halobacteria</taxon>
        <taxon>Halobacteriales</taxon>
        <taxon>Natrialbaceae</taxon>
        <taxon>Halostagnicola</taxon>
    </lineage>
</organism>
<dbReference type="RefSeq" id="WP_175507076.1">
    <property type="nucleotide sequence ID" value="NZ_FOZS01000001.1"/>
</dbReference>
<keyword evidence="1" id="KW-0732">Signal</keyword>
<dbReference type="InterPro" id="IPR028082">
    <property type="entry name" value="Peripla_BP_I"/>
</dbReference>
<keyword evidence="4" id="KW-1185">Reference proteome</keyword>
<dbReference type="Gene3D" id="3.40.50.2300">
    <property type="match status" value="2"/>
</dbReference>
<dbReference type="Proteomes" id="UP000199199">
    <property type="component" value="Unassembled WGS sequence"/>
</dbReference>
<sequence length="425" mass="46822">MRDNATQGIDRRQFVGMIGAGATVGVAGCLGGTDSRGGGSGVQIGLLAFEPGSAPQGTAQEQAAQMAVDELNDDGGLLGEDIELHVANTQGDTTTAEDRYLEFVVEDGVDMTTGVFQTEIMINLMDNVAQHEVVHISGGNTSPEISRFLAEDYDQYKYHFRPYGNAEIWVESVAEFAGYMHEAEDWDTIGVLNEEFEWTQPFSDDLPGLLEEQGIDVPYNERYPGNTDNFTPLFDSLESEGVDAVLMSMAHTAGPAQIQWRDEERDFAIAGLISQINDPGAHEAFDGATEFAMSNTPGVHKAELSDQTTTFAQNYYDEYGVYPNDAFSYATYDGIKMWAEVVAQEETTDSETIVPALASHTYKGTRGTIEFNGEDSEFPHDAKFGEDRLRRVNFQWQVNDDGNGVQEVIYPEDLATSDYQEPAWF</sequence>
<accession>A0A1I6P9C0</accession>
<proteinExistence type="predicted"/>
<protein>
    <submittedName>
        <fullName evidence="3">Amino acid/amide ABC transporter substrate-binding protein, HAAT family</fullName>
    </submittedName>
</protein>
<gene>
    <name evidence="3" type="ORF">SAMN04488556_0408</name>
</gene>
<dbReference type="CDD" id="cd06345">
    <property type="entry name" value="PBP1_ABC_ligand_binding-like"/>
    <property type="match status" value="1"/>
</dbReference>
<evidence type="ECO:0000313" key="3">
    <source>
        <dbReference type="EMBL" id="SFS36797.1"/>
    </source>
</evidence>
<reference evidence="4" key="1">
    <citation type="submission" date="2016-10" db="EMBL/GenBank/DDBJ databases">
        <authorList>
            <person name="Varghese N."/>
            <person name="Submissions S."/>
        </authorList>
    </citation>
    <scope>NUCLEOTIDE SEQUENCE [LARGE SCALE GENOMIC DNA]</scope>
    <source>
        <strain evidence="4">DSM 22427</strain>
    </source>
</reference>
<dbReference type="SUPFAM" id="SSF53822">
    <property type="entry name" value="Periplasmic binding protein-like I"/>
    <property type="match status" value="1"/>
</dbReference>
<dbReference type="PROSITE" id="PS51257">
    <property type="entry name" value="PROKAR_LIPOPROTEIN"/>
    <property type="match status" value="1"/>
</dbReference>
<name>A0A1I6P9C0_9EURY</name>
<dbReference type="EMBL" id="FOZS01000001">
    <property type="protein sequence ID" value="SFS36797.1"/>
    <property type="molecule type" value="Genomic_DNA"/>
</dbReference>
<evidence type="ECO:0000256" key="1">
    <source>
        <dbReference type="ARBA" id="ARBA00022729"/>
    </source>
</evidence>
<evidence type="ECO:0000259" key="2">
    <source>
        <dbReference type="Pfam" id="PF13458"/>
    </source>
</evidence>
<evidence type="ECO:0000313" key="4">
    <source>
        <dbReference type="Proteomes" id="UP000199199"/>
    </source>
</evidence>
<dbReference type="InterPro" id="IPR028081">
    <property type="entry name" value="Leu-bd"/>
</dbReference>
<dbReference type="PANTHER" id="PTHR30483">
    <property type="entry name" value="LEUCINE-SPECIFIC-BINDING PROTEIN"/>
    <property type="match status" value="1"/>
</dbReference>
<dbReference type="AlphaFoldDB" id="A0A1I6P9C0"/>
<feature type="domain" description="Leucine-binding protein" evidence="2">
    <location>
        <begin position="42"/>
        <end position="384"/>
    </location>
</feature>
<dbReference type="Pfam" id="PF13458">
    <property type="entry name" value="Peripla_BP_6"/>
    <property type="match status" value="1"/>
</dbReference>